<organism evidence="3 4">
    <name type="scientific">Malassezia pachydermatis</name>
    <dbReference type="NCBI Taxonomy" id="77020"/>
    <lineage>
        <taxon>Eukaryota</taxon>
        <taxon>Fungi</taxon>
        <taxon>Dikarya</taxon>
        <taxon>Basidiomycota</taxon>
        <taxon>Ustilaginomycotina</taxon>
        <taxon>Malasseziomycetes</taxon>
        <taxon>Malasseziales</taxon>
        <taxon>Malasseziaceae</taxon>
        <taxon>Malassezia</taxon>
    </lineage>
</organism>
<evidence type="ECO:0000313" key="3">
    <source>
        <dbReference type="EMBL" id="KOS12558.1"/>
    </source>
</evidence>
<evidence type="ECO:0000313" key="4">
    <source>
        <dbReference type="Proteomes" id="UP000037751"/>
    </source>
</evidence>
<feature type="region of interest" description="Disordered" evidence="1">
    <location>
        <begin position="1"/>
        <end position="37"/>
    </location>
</feature>
<dbReference type="EMBL" id="LGAV01000011">
    <property type="protein sequence ID" value="KOS12558.1"/>
    <property type="molecule type" value="Genomic_DNA"/>
</dbReference>
<dbReference type="OrthoDB" id="5289249at2759"/>
<evidence type="ECO:0000259" key="2">
    <source>
        <dbReference type="Pfam" id="PF24016"/>
    </source>
</evidence>
<keyword evidence="4" id="KW-1185">Reference proteome</keyword>
<dbReference type="Pfam" id="PF24016">
    <property type="entry name" value="DUF7330"/>
    <property type="match status" value="1"/>
</dbReference>
<comment type="caution">
    <text evidence="3">The sequence shown here is derived from an EMBL/GenBank/DDBJ whole genome shotgun (WGS) entry which is preliminary data.</text>
</comment>
<evidence type="ECO:0000256" key="1">
    <source>
        <dbReference type="SAM" id="MobiDB-lite"/>
    </source>
</evidence>
<dbReference type="STRING" id="77020.A0A0M8MJ37"/>
<dbReference type="GeneID" id="28729207"/>
<dbReference type="AlphaFoldDB" id="A0A0M8MJ37"/>
<dbReference type="VEuPathDB" id="FungiDB:Malapachy_2845"/>
<feature type="compositionally biased region" description="Acidic residues" evidence="1">
    <location>
        <begin position="13"/>
        <end position="25"/>
    </location>
</feature>
<feature type="compositionally biased region" description="Basic and acidic residues" evidence="1">
    <location>
        <begin position="26"/>
        <end position="37"/>
    </location>
</feature>
<dbReference type="Proteomes" id="UP000037751">
    <property type="component" value="Unassembled WGS sequence"/>
</dbReference>
<name>A0A0M8MJ37_9BASI</name>
<dbReference type="InterPro" id="IPR055754">
    <property type="entry name" value="DUF7330"/>
</dbReference>
<proteinExistence type="predicted"/>
<reference evidence="3 4" key="1">
    <citation type="submission" date="2015-07" db="EMBL/GenBank/DDBJ databases">
        <title>Draft Genome Sequence of Malassezia furfur CBS1878 and Malassezia pachydermatis CBS1879.</title>
        <authorList>
            <person name="Triana S."/>
            <person name="Ohm R."/>
            <person name="Gonzalez A."/>
            <person name="DeCock H."/>
            <person name="Restrepo S."/>
            <person name="Celis A."/>
        </authorList>
    </citation>
    <scope>NUCLEOTIDE SEQUENCE [LARGE SCALE GENOMIC DNA]</scope>
    <source>
        <strain evidence="3 4">CBS 1879</strain>
    </source>
</reference>
<protein>
    <recommendedName>
        <fullName evidence="2">DUF7330 domain-containing protein</fullName>
    </recommendedName>
</protein>
<feature type="domain" description="DUF7330" evidence="2">
    <location>
        <begin position="42"/>
        <end position="253"/>
    </location>
</feature>
<accession>A0A0M8MJ37</accession>
<dbReference type="RefSeq" id="XP_017990190.1">
    <property type="nucleotide sequence ID" value="XM_018137331.1"/>
</dbReference>
<sequence>MSTEHRASFQITDIDDDGVPPELEEAESREIAKQESDTPVRHLRIDWPSASIKGRYAIGASVPDMRPPLYDMPSHKDMAENASSAVFLTKSSPINATVHVLHGQGQSATQALKTMPPPEPVNHLQLLKTVRNNTVLIEGRSSRNSVCLHVPAYVGRRPLHIKAHTQTGNVTVILPHSFNGVIQWHVETGTFHMSPNAASHCQRLDSHQSKRHGTAKFVVDPDLPAWMTAHGRRGDICELYANTGRLYVCMSGEKKPSGAQGCVIC</sequence>
<gene>
    <name evidence="3" type="ORF">Malapachy_2845</name>
</gene>